<dbReference type="InterPro" id="IPR050155">
    <property type="entry name" value="HAD-like_hydrolase_sf"/>
</dbReference>
<dbReference type="GO" id="GO:0005829">
    <property type="term" value="C:cytosol"/>
    <property type="evidence" value="ECO:0007669"/>
    <property type="project" value="TreeGrafter"/>
</dbReference>
<keyword evidence="2" id="KW-1185">Reference proteome</keyword>
<dbReference type="SFLD" id="SFLDG01135">
    <property type="entry name" value="C1.5.6:_HAD__Beta-PGM__Phospha"/>
    <property type="match status" value="1"/>
</dbReference>
<dbReference type="EMBL" id="VTOW01000001">
    <property type="protein sequence ID" value="NKE69388.1"/>
    <property type="molecule type" value="Genomic_DNA"/>
</dbReference>
<dbReference type="SFLD" id="SFLDG01129">
    <property type="entry name" value="C1.5:_HAD__Beta-PGM__Phosphata"/>
    <property type="match status" value="1"/>
</dbReference>
<dbReference type="GO" id="GO:0006281">
    <property type="term" value="P:DNA repair"/>
    <property type="evidence" value="ECO:0007669"/>
    <property type="project" value="TreeGrafter"/>
</dbReference>
<gene>
    <name evidence="1" type="ORF">MNODULE_01300</name>
</gene>
<dbReference type="GO" id="GO:0008967">
    <property type="term" value="F:phosphoglycolate phosphatase activity"/>
    <property type="evidence" value="ECO:0007669"/>
    <property type="project" value="TreeGrafter"/>
</dbReference>
<comment type="caution">
    <text evidence="1">The sequence shown here is derived from an EMBL/GenBank/DDBJ whole genome shotgun (WGS) entry which is preliminary data.</text>
</comment>
<keyword evidence="1" id="KW-0378">Hydrolase</keyword>
<proteinExistence type="predicted"/>
<name>A0A7X6DLH2_9BACT</name>
<dbReference type="Gene3D" id="1.10.150.240">
    <property type="entry name" value="Putative phosphatase, domain 2"/>
    <property type="match status" value="1"/>
</dbReference>
<dbReference type="Pfam" id="PF13419">
    <property type="entry name" value="HAD_2"/>
    <property type="match status" value="1"/>
</dbReference>
<dbReference type="InterPro" id="IPR036412">
    <property type="entry name" value="HAD-like_sf"/>
</dbReference>
<dbReference type="SFLD" id="SFLDS00003">
    <property type="entry name" value="Haloacid_Dehalogenase"/>
    <property type="match status" value="1"/>
</dbReference>
<sequence>MAVEMIKGVIADVDGTLVDSNDAHASAWQEAFQEFGIQIKWEEIRCEIGKGADQLLPRFLTPEQISELGTQIHKRKKEIFKNKYFDQIRPLPGVIPLFERLHQDKKTIVLATSSGGSEVQHYIRLLGIDRWVRDVLSGDDVARSKPHPDLFHLALDRFHWKPSDAVVLGDTPYDVAAAKEIGLQTIAVLTGGFSEETLRKAGADEIYPDLPALLKNYESSILGVKNRSAA</sequence>
<evidence type="ECO:0000313" key="1">
    <source>
        <dbReference type="EMBL" id="NKE69388.1"/>
    </source>
</evidence>
<evidence type="ECO:0000313" key="2">
    <source>
        <dbReference type="Proteomes" id="UP000534783"/>
    </source>
</evidence>
<dbReference type="PANTHER" id="PTHR43434">
    <property type="entry name" value="PHOSPHOGLYCOLATE PHOSPHATASE"/>
    <property type="match status" value="1"/>
</dbReference>
<dbReference type="InterPro" id="IPR023198">
    <property type="entry name" value="PGP-like_dom2"/>
</dbReference>
<dbReference type="NCBIfam" id="TIGR01549">
    <property type="entry name" value="HAD-SF-IA-v1"/>
    <property type="match status" value="1"/>
</dbReference>
<dbReference type="Gene3D" id="3.40.50.1000">
    <property type="entry name" value="HAD superfamily/HAD-like"/>
    <property type="match status" value="1"/>
</dbReference>
<dbReference type="RefSeq" id="WP_168057690.1">
    <property type="nucleotide sequence ID" value="NZ_VTOW01000001.1"/>
</dbReference>
<dbReference type="InterPro" id="IPR006439">
    <property type="entry name" value="HAD-SF_hydro_IA"/>
</dbReference>
<protein>
    <submittedName>
        <fullName evidence="1">HAD family hydrolase</fullName>
    </submittedName>
</protein>
<dbReference type="InterPro" id="IPR023214">
    <property type="entry name" value="HAD_sf"/>
</dbReference>
<dbReference type="PANTHER" id="PTHR43434:SF16">
    <property type="entry name" value="BLL8046 PROTEIN"/>
    <property type="match status" value="1"/>
</dbReference>
<accession>A0A7X6DLH2</accession>
<organism evidence="1 2">
    <name type="scientific">Candidatus Manganitrophus noduliformans</name>
    <dbReference type="NCBI Taxonomy" id="2606439"/>
    <lineage>
        <taxon>Bacteria</taxon>
        <taxon>Pseudomonadati</taxon>
        <taxon>Nitrospirota</taxon>
        <taxon>Nitrospiria</taxon>
        <taxon>Candidatus Troglogloeales</taxon>
        <taxon>Candidatus Manganitrophaceae</taxon>
        <taxon>Candidatus Manganitrophus</taxon>
    </lineage>
</organism>
<dbReference type="NCBIfam" id="TIGR01509">
    <property type="entry name" value="HAD-SF-IA-v3"/>
    <property type="match status" value="1"/>
</dbReference>
<dbReference type="PRINTS" id="PR00413">
    <property type="entry name" value="HADHALOGNASE"/>
</dbReference>
<dbReference type="AlphaFoldDB" id="A0A7X6DLH2"/>
<dbReference type="InterPro" id="IPR041492">
    <property type="entry name" value="HAD_2"/>
</dbReference>
<dbReference type="Proteomes" id="UP000534783">
    <property type="component" value="Unassembled WGS sequence"/>
</dbReference>
<dbReference type="SUPFAM" id="SSF56784">
    <property type="entry name" value="HAD-like"/>
    <property type="match status" value="1"/>
</dbReference>
<reference evidence="1 2" key="1">
    <citation type="journal article" date="2020" name="Nature">
        <title>Bacterial chemolithoautotrophy via manganese oxidation.</title>
        <authorList>
            <person name="Yu H."/>
            <person name="Leadbetter J.R."/>
        </authorList>
    </citation>
    <scope>NUCLEOTIDE SEQUENCE [LARGE SCALE GENOMIC DNA]</scope>
    <source>
        <strain evidence="1 2">Mn-1</strain>
    </source>
</reference>